<proteinExistence type="predicted"/>
<dbReference type="EMBL" id="JAIXMP010000001">
    <property type="protein sequence ID" value="KAI9278898.1"/>
    <property type="molecule type" value="Genomic_DNA"/>
</dbReference>
<accession>A0AAD5KD02</accession>
<evidence type="ECO:0000313" key="1">
    <source>
        <dbReference type="EMBL" id="KAI9278898.1"/>
    </source>
</evidence>
<comment type="caution">
    <text evidence="1">The sequence shown here is derived from an EMBL/GenBank/DDBJ whole genome shotgun (WGS) entry which is preliminary data.</text>
</comment>
<gene>
    <name evidence="1" type="ORF">BDA99DRAFT_531627</name>
</gene>
<dbReference type="AlphaFoldDB" id="A0AAD5KD02"/>
<keyword evidence="2" id="KW-1185">Reference proteome</keyword>
<dbReference type="Proteomes" id="UP001209540">
    <property type="component" value="Unassembled WGS sequence"/>
</dbReference>
<reference evidence="1" key="1">
    <citation type="journal article" date="2022" name="IScience">
        <title>Evolution of zygomycete secretomes and the origins of terrestrial fungal ecologies.</title>
        <authorList>
            <person name="Chang Y."/>
            <person name="Wang Y."/>
            <person name="Mondo S."/>
            <person name="Ahrendt S."/>
            <person name="Andreopoulos W."/>
            <person name="Barry K."/>
            <person name="Beard J."/>
            <person name="Benny G.L."/>
            <person name="Blankenship S."/>
            <person name="Bonito G."/>
            <person name="Cuomo C."/>
            <person name="Desiro A."/>
            <person name="Gervers K.A."/>
            <person name="Hundley H."/>
            <person name="Kuo A."/>
            <person name="LaButti K."/>
            <person name="Lang B.F."/>
            <person name="Lipzen A."/>
            <person name="O'Donnell K."/>
            <person name="Pangilinan J."/>
            <person name="Reynolds N."/>
            <person name="Sandor L."/>
            <person name="Smith M.E."/>
            <person name="Tsang A."/>
            <person name="Grigoriev I.V."/>
            <person name="Stajich J.E."/>
            <person name="Spatafora J.W."/>
        </authorList>
    </citation>
    <scope>NUCLEOTIDE SEQUENCE</scope>
    <source>
        <strain evidence="1">RSA 2281</strain>
    </source>
</reference>
<sequence length="115" mass="13191">MAVFGNYYIVFIRTIYHTTYFQPSKAVLKDVSTMNSGIKYNDVSQAHGHPITDKQKHVFYDHHKVPSYGCVSMSNNITITTYKYASKELVNNLTLCFISPCQWTWLLFTTVGNVP</sequence>
<reference evidence="1" key="2">
    <citation type="submission" date="2023-02" db="EMBL/GenBank/DDBJ databases">
        <authorList>
            <consortium name="DOE Joint Genome Institute"/>
            <person name="Mondo S.J."/>
            <person name="Chang Y."/>
            <person name="Wang Y."/>
            <person name="Ahrendt S."/>
            <person name="Andreopoulos W."/>
            <person name="Barry K."/>
            <person name="Beard J."/>
            <person name="Benny G.L."/>
            <person name="Blankenship S."/>
            <person name="Bonito G."/>
            <person name="Cuomo C."/>
            <person name="Desiro A."/>
            <person name="Gervers K.A."/>
            <person name="Hundley H."/>
            <person name="Kuo A."/>
            <person name="LaButti K."/>
            <person name="Lang B.F."/>
            <person name="Lipzen A."/>
            <person name="O'Donnell K."/>
            <person name="Pangilinan J."/>
            <person name="Reynolds N."/>
            <person name="Sandor L."/>
            <person name="Smith M.W."/>
            <person name="Tsang A."/>
            <person name="Grigoriev I.V."/>
            <person name="Stajich J.E."/>
            <person name="Spatafora J.W."/>
        </authorList>
    </citation>
    <scope>NUCLEOTIDE SEQUENCE</scope>
    <source>
        <strain evidence="1">RSA 2281</strain>
    </source>
</reference>
<organism evidence="1 2">
    <name type="scientific">Phascolomyces articulosus</name>
    <dbReference type="NCBI Taxonomy" id="60185"/>
    <lineage>
        <taxon>Eukaryota</taxon>
        <taxon>Fungi</taxon>
        <taxon>Fungi incertae sedis</taxon>
        <taxon>Mucoromycota</taxon>
        <taxon>Mucoromycotina</taxon>
        <taxon>Mucoromycetes</taxon>
        <taxon>Mucorales</taxon>
        <taxon>Lichtheimiaceae</taxon>
        <taxon>Phascolomyces</taxon>
    </lineage>
</organism>
<protein>
    <submittedName>
        <fullName evidence="1">Uncharacterized protein</fullName>
    </submittedName>
</protein>
<evidence type="ECO:0000313" key="2">
    <source>
        <dbReference type="Proteomes" id="UP001209540"/>
    </source>
</evidence>
<name>A0AAD5KD02_9FUNG</name>